<feature type="compositionally biased region" description="Basic and acidic residues" evidence="1">
    <location>
        <begin position="599"/>
        <end position="611"/>
    </location>
</feature>
<dbReference type="PANTHER" id="PTHR12143:SF43">
    <property type="entry name" value="PUTATIVE-RELATED"/>
    <property type="match status" value="1"/>
</dbReference>
<feature type="compositionally biased region" description="Basic residues" evidence="1">
    <location>
        <begin position="588"/>
        <end position="597"/>
    </location>
</feature>
<dbReference type="Gene3D" id="1.20.1050.60">
    <property type="entry name" value="alpha-1,2-mannosidase"/>
    <property type="match status" value="1"/>
</dbReference>
<name>A0ABP0SPS5_9DINO</name>
<dbReference type="NCBIfam" id="TIGR01180">
    <property type="entry name" value="aman2_put"/>
    <property type="match status" value="1"/>
</dbReference>
<evidence type="ECO:0000313" key="3">
    <source>
        <dbReference type="EMBL" id="CAK9114288.1"/>
    </source>
</evidence>
<feature type="region of interest" description="Disordered" evidence="1">
    <location>
        <begin position="576"/>
        <end position="611"/>
    </location>
</feature>
<dbReference type="InterPro" id="IPR008928">
    <property type="entry name" value="6-hairpin_glycosidase_sf"/>
</dbReference>
<dbReference type="PANTHER" id="PTHR12143">
    <property type="entry name" value="PEPTIDE N-GLYCANASE PNGASE -RELATED"/>
    <property type="match status" value="1"/>
</dbReference>
<reference evidence="3 4" key="1">
    <citation type="submission" date="2024-02" db="EMBL/GenBank/DDBJ databases">
        <authorList>
            <person name="Chen Y."/>
            <person name="Shah S."/>
            <person name="Dougan E. K."/>
            <person name="Thang M."/>
            <person name="Chan C."/>
        </authorList>
    </citation>
    <scope>NUCLEOTIDE SEQUENCE [LARGE SCALE GENOMIC DNA]</scope>
</reference>
<comment type="caution">
    <text evidence="3">The sequence shown here is derived from an EMBL/GenBank/DDBJ whole genome shotgun (WGS) entry which is preliminary data.</text>
</comment>
<dbReference type="EMBL" id="CAXAMN010027983">
    <property type="protein sequence ID" value="CAK9114288.1"/>
    <property type="molecule type" value="Genomic_DNA"/>
</dbReference>
<dbReference type="SUPFAM" id="SSF48208">
    <property type="entry name" value="Six-hairpin glycosidases"/>
    <property type="match status" value="1"/>
</dbReference>
<dbReference type="Gene3D" id="1.20.1610.10">
    <property type="entry name" value="alpha-1,2-mannosidases domains"/>
    <property type="match status" value="1"/>
</dbReference>
<dbReference type="Gene3D" id="2.70.98.10">
    <property type="match status" value="1"/>
</dbReference>
<protein>
    <recommendedName>
        <fullName evidence="2">Glycosyl hydrolase family 92 domain-containing protein</fullName>
    </recommendedName>
</protein>
<dbReference type="InterPro" id="IPR012939">
    <property type="entry name" value="Glyco_hydro_92"/>
</dbReference>
<gene>
    <name evidence="3" type="ORF">CCMP2556_LOCUS52854</name>
</gene>
<dbReference type="InterPro" id="IPR050883">
    <property type="entry name" value="PNGase"/>
</dbReference>
<evidence type="ECO:0000256" key="1">
    <source>
        <dbReference type="SAM" id="MobiDB-lite"/>
    </source>
</evidence>
<sequence>MPQLGQNAPAEIEDMQLFGGGGLLSTDHEESFFVLAEDLDGTRWNLHEAEACLEIQRSERMVLRLATSFISVKQAYLNYQEELKGQTWETLNSEAKGQWESLLSRIQVEFPNASRSNVFYTNLYRGMLFPRFLGETDGEGQLVHRSAYSKRIEPGQAVTDQGFWDAYRSHYPMLSLIFPDVLGKIMEGWVNAYKELGWLPTWSAYNQRAMMVGTMGDCSLADAIVQSHQGLLHGFNSTAAYEAIRQDAFKAPSFADLKRGLGRVALEDYIQRGYVPSDNLDLEMFAQYQSASLTLGYSLADACIAPAAEAMGEAHVAKALRARAQNFRQLFDVKSLFFRPKRSNGQWDGPLYPFRWGNGFTEASAAQARFDAPQEVEGLKEYVAHESTSLGRWRRNVQELYGGKRKFCQKLREMFEERKAKFEAGTYGWIHEMYEAKMLKFGLYSHNNQPVHHVLYVAQLAGCRSFAERRLRQVMKELYTLQGWIGDEDNGEMSSWYVLSSLGLFSLVPGSDELVLGSPEVKNAKLWIPGRPVLVIRADQQSNSAIYVERVTLNGKGLPDRKARAGQGALSASWRDSHDVVVGPRGRPVLRTRKTSASHRPEKSDESPRDI</sequence>
<dbReference type="Pfam" id="PF07971">
    <property type="entry name" value="Glyco_hydro_92"/>
    <property type="match status" value="2"/>
</dbReference>
<proteinExistence type="predicted"/>
<dbReference type="InterPro" id="IPR005887">
    <property type="entry name" value="GH92_a_mannosidase_put"/>
</dbReference>
<dbReference type="InterPro" id="IPR014718">
    <property type="entry name" value="GH-type_carb-bd"/>
</dbReference>
<evidence type="ECO:0000313" key="4">
    <source>
        <dbReference type="Proteomes" id="UP001642484"/>
    </source>
</evidence>
<organism evidence="3 4">
    <name type="scientific">Durusdinium trenchii</name>
    <dbReference type="NCBI Taxonomy" id="1381693"/>
    <lineage>
        <taxon>Eukaryota</taxon>
        <taxon>Sar</taxon>
        <taxon>Alveolata</taxon>
        <taxon>Dinophyceae</taxon>
        <taxon>Suessiales</taxon>
        <taxon>Symbiodiniaceae</taxon>
        <taxon>Durusdinium</taxon>
    </lineage>
</organism>
<keyword evidence="4" id="KW-1185">Reference proteome</keyword>
<dbReference type="Proteomes" id="UP001642484">
    <property type="component" value="Unassembled WGS sequence"/>
</dbReference>
<evidence type="ECO:0000259" key="2">
    <source>
        <dbReference type="Pfam" id="PF07971"/>
    </source>
</evidence>
<feature type="domain" description="Glycosyl hydrolase family 92" evidence="2">
    <location>
        <begin position="74"/>
        <end position="383"/>
    </location>
</feature>
<feature type="domain" description="Glycosyl hydrolase family 92" evidence="2">
    <location>
        <begin position="398"/>
        <end position="558"/>
    </location>
</feature>
<accession>A0ABP0SPS5</accession>